<evidence type="ECO:0000313" key="2">
    <source>
        <dbReference type="EMBL" id="KKK47482.1"/>
    </source>
</evidence>
<feature type="non-terminal residue" evidence="2">
    <location>
        <position position="1"/>
    </location>
</feature>
<dbReference type="GO" id="GO:0006081">
    <property type="term" value="P:aldehyde metabolic process"/>
    <property type="evidence" value="ECO:0007669"/>
    <property type="project" value="InterPro"/>
</dbReference>
<sequence>GGINDTVIHFVNPNLPFGGVGKSGMGRYHGKYSFETFSYKRSFLNKATWIDIPVRYPPYGKKMWLIRKLIR</sequence>
<dbReference type="PANTHER" id="PTHR43570:SF16">
    <property type="entry name" value="ALDEHYDE DEHYDROGENASE TYPE III, ISOFORM Q"/>
    <property type="match status" value="1"/>
</dbReference>
<dbReference type="Gene3D" id="3.40.605.10">
    <property type="entry name" value="Aldehyde Dehydrogenase, Chain A, domain 1"/>
    <property type="match status" value="1"/>
</dbReference>
<dbReference type="GO" id="GO:0005737">
    <property type="term" value="C:cytoplasm"/>
    <property type="evidence" value="ECO:0007669"/>
    <property type="project" value="TreeGrafter"/>
</dbReference>
<dbReference type="InterPro" id="IPR012394">
    <property type="entry name" value="Aldehyde_DH_NAD(P)"/>
</dbReference>
<proteinExistence type="predicted"/>
<evidence type="ECO:0000256" key="1">
    <source>
        <dbReference type="ARBA" id="ARBA00023002"/>
    </source>
</evidence>
<name>A0A0F8VT49_9ZZZZ</name>
<dbReference type="InterPro" id="IPR016162">
    <property type="entry name" value="Ald_DH_N"/>
</dbReference>
<reference evidence="2" key="1">
    <citation type="journal article" date="2015" name="Nature">
        <title>Complex archaea that bridge the gap between prokaryotes and eukaryotes.</title>
        <authorList>
            <person name="Spang A."/>
            <person name="Saw J.H."/>
            <person name="Jorgensen S.L."/>
            <person name="Zaremba-Niedzwiedzka K."/>
            <person name="Martijn J."/>
            <person name="Lind A.E."/>
            <person name="van Eijk R."/>
            <person name="Schleper C."/>
            <person name="Guy L."/>
            <person name="Ettema T.J."/>
        </authorList>
    </citation>
    <scope>NUCLEOTIDE SEQUENCE</scope>
</reference>
<dbReference type="EMBL" id="LAZR01069557">
    <property type="protein sequence ID" value="KKK47482.1"/>
    <property type="molecule type" value="Genomic_DNA"/>
</dbReference>
<dbReference type="AlphaFoldDB" id="A0A0F8VT49"/>
<gene>
    <name evidence="2" type="ORF">LCGC14_3154730</name>
</gene>
<comment type="caution">
    <text evidence="2">The sequence shown here is derived from an EMBL/GenBank/DDBJ whole genome shotgun (WGS) entry which is preliminary data.</text>
</comment>
<keyword evidence="1" id="KW-0560">Oxidoreductase</keyword>
<dbReference type="InterPro" id="IPR016161">
    <property type="entry name" value="Ald_DH/histidinol_DH"/>
</dbReference>
<dbReference type="SUPFAM" id="SSF53720">
    <property type="entry name" value="ALDH-like"/>
    <property type="match status" value="1"/>
</dbReference>
<organism evidence="2">
    <name type="scientific">marine sediment metagenome</name>
    <dbReference type="NCBI Taxonomy" id="412755"/>
    <lineage>
        <taxon>unclassified sequences</taxon>
        <taxon>metagenomes</taxon>
        <taxon>ecological metagenomes</taxon>
    </lineage>
</organism>
<protein>
    <recommendedName>
        <fullName evidence="3">Aldehyde dehydrogenase domain-containing protein</fullName>
    </recommendedName>
</protein>
<dbReference type="PANTHER" id="PTHR43570">
    <property type="entry name" value="ALDEHYDE DEHYDROGENASE"/>
    <property type="match status" value="1"/>
</dbReference>
<dbReference type="GO" id="GO:0004029">
    <property type="term" value="F:aldehyde dehydrogenase (NAD+) activity"/>
    <property type="evidence" value="ECO:0007669"/>
    <property type="project" value="TreeGrafter"/>
</dbReference>
<accession>A0A0F8VT49</accession>
<evidence type="ECO:0008006" key="3">
    <source>
        <dbReference type="Google" id="ProtNLM"/>
    </source>
</evidence>